<dbReference type="AlphaFoldDB" id="A0AAV4AJN2"/>
<sequence>MAAGPPPGLALPFGFGSELLREGRARARRGRGRIRSRRLRSRDGKRLEEGEGGGRGLERIRSKVGCGGRRQVKKGGSGLVTLDQRAREEEGVGVEAGKAPLDQRR</sequence>
<protein>
    <submittedName>
        <fullName evidence="2">Uncharacterized protein</fullName>
    </submittedName>
</protein>
<dbReference type="EMBL" id="BLXT01003845">
    <property type="protein sequence ID" value="GFO07217.1"/>
    <property type="molecule type" value="Genomic_DNA"/>
</dbReference>
<organism evidence="2 3">
    <name type="scientific">Plakobranchus ocellatus</name>
    <dbReference type="NCBI Taxonomy" id="259542"/>
    <lineage>
        <taxon>Eukaryota</taxon>
        <taxon>Metazoa</taxon>
        <taxon>Spiralia</taxon>
        <taxon>Lophotrochozoa</taxon>
        <taxon>Mollusca</taxon>
        <taxon>Gastropoda</taxon>
        <taxon>Heterobranchia</taxon>
        <taxon>Euthyneura</taxon>
        <taxon>Panpulmonata</taxon>
        <taxon>Sacoglossa</taxon>
        <taxon>Placobranchoidea</taxon>
        <taxon>Plakobranchidae</taxon>
        <taxon>Plakobranchus</taxon>
    </lineage>
</organism>
<gene>
    <name evidence="2" type="ORF">PoB_003372200</name>
</gene>
<name>A0AAV4AJN2_9GAST</name>
<dbReference type="Proteomes" id="UP000735302">
    <property type="component" value="Unassembled WGS sequence"/>
</dbReference>
<evidence type="ECO:0000313" key="3">
    <source>
        <dbReference type="Proteomes" id="UP000735302"/>
    </source>
</evidence>
<feature type="compositionally biased region" description="Basic residues" evidence="1">
    <location>
        <begin position="26"/>
        <end position="40"/>
    </location>
</feature>
<accession>A0AAV4AJN2</accession>
<evidence type="ECO:0000256" key="1">
    <source>
        <dbReference type="SAM" id="MobiDB-lite"/>
    </source>
</evidence>
<evidence type="ECO:0000313" key="2">
    <source>
        <dbReference type="EMBL" id="GFO07217.1"/>
    </source>
</evidence>
<proteinExistence type="predicted"/>
<reference evidence="2 3" key="1">
    <citation type="journal article" date="2021" name="Elife">
        <title>Chloroplast acquisition without the gene transfer in kleptoplastic sea slugs, Plakobranchus ocellatus.</title>
        <authorList>
            <person name="Maeda T."/>
            <person name="Takahashi S."/>
            <person name="Yoshida T."/>
            <person name="Shimamura S."/>
            <person name="Takaki Y."/>
            <person name="Nagai Y."/>
            <person name="Toyoda A."/>
            <person name="Suzuki Y."/>
            <person name="Arimoto A."/>
            <person name="Ishii H."/>
            <person name="Satoh N."/>
            <person name="Nishiyama T."/>
            <person name="Hasebe M."/>
            <person name="Maruyama T."/>
            <person name="Minagawa J."/>
            <person name="Obokata J."/>
            <person name="Shigenobu S."/>
        </authorList>
    </citation>
    <scope>NUCLEOTIDE SEQUENCE [LARGE SCALE GENOMIC DNA]</scope>
</reference>
<feature type="region of interest" description="Disordered" evidence="1">
    <location>
        <begin position="24"/>
        <end position="105"/>
    </location>
</feature>
<comment type="caution">
    <text evidence="2">The sequence shown here is derived from an EMBL/GenBank/DDBJ whole genome shotgun (WGS) entry which is preliminary data.</text>
</comment>
<keyword evidence="3" id="KW-1185">Reference proteome</keyword>